<dbReference type="RefSeq" id="XP_030748902.1">
    <property type="nucleotide sequence ID" value="XM_030893042.1"/>
</dbReference>
<feature type="transmembrane region" description="Helical" evidence="1">
    <location>
        <begin position="95"/>
        <end position="114"/>
    </location>
</feature>
<keyword evidence="2" id="KW-1185">Reference proteome</keyword>
<dbReference type="AlphaFoldDB" id="A0A6J2XCD6"/>
<gene>
    <name evidence="3" type="primary">LOC115876984</name>
    <name evidence="4" type="synonym">LOC115886939</name>
</gene>
<dbReference type="KEGG" id="soy:115886939"/>
<accession>A0A6J2XCD6</accession>
<evidence type="ECO:0000313" key="4">
    <source>
        <dbReference type="RefSeq" id="XP_030762130.1"/>
    </source>
</evidence>
<dbReference type="GeneID" id="115876984"/>
<reference evidence="3 4" key="1">
    <citation type="submission" date="2025-04" db="UniProtKB">
        <authorList>
            <consortium name="RefSeq"/>
        </authorList>
    </citation>
    <scope>IDENTIFICATION</scope>
    <source>
        <tissue evidence="3 4">Gonads</tissue>
    </source>
</reference>
<dbReference type="RefSeq" id="XP_030762130.1">
    <property type="nucleotide sequence ID" value="XM_030906270.1"/>
</dbReference>
<keyword evidence="1" id="KW-0812">Transmembrane</keyword>
<evidence type="ECO:0000313" key="2">
    <source>
        <dbReference type="Proteomes" id="UP000504635"/>
    </source>
</evidence>
<name>A0A6J2XCD6_SITOR</name>
<protein>
    <submittedName>
        <fullName evidence="3">Uncharacterized protein LOC115876984</fullName>
    </submittedName>
    <submittedName>
        <fullName evidence="4">Uncharacterized protein LOC115886939</fullName>
    </submittedName>
</protein>
<proteinExistence type="predicted"/>
<evidence type="ECO:0000313" key="3">
    <source>
        <dbReference type="RefSeq" id="XP_030748902.1"/>
    </source>
</evidence>
<keyword evidence="1" id="KW-0472">Membrane</keyword>
<dbReference type="Proteomes" id="UP000504635">
    <property type="component" value="Unplaced"/>
</dbReference>
<dbReference type="OrthoDB" id="6067390at2759"/>
<evidence type="ECO:0000256" key="1">
    <source>
        <dbReference type="SAM" id="Phobius"/>
    </source>
</evidence>
<sequence length="144" mass="16984">MRLWYTDKGMKPGDILTKLRKEAKSKIPSNMNLKLPVNLNLKDLRAFLDQIVEALKQPAGSKPGAPEVSRPMKFPYTYSAKLAQFPYKYYFKNQWIFRYYPVGVLAALPLFIFMSKLSKSKGNKEKWKAIRKHEKEEYLHKFDY</sequence>
<keyword evidence="1" id="KW-1133">Transmembrane helix</keyword>
<organism evidence="2 3">
    <name type="scientific">Sitophilus oryzae</name>
    <name type="common">Rice weevil</name>
    <name type="synonym">Curculio oryzae</name>
    <dbReference type="NCBI Taxonomy" id="7048"/>
    <lineage>
        <taxon>Eukaryota</taxon>
        <taxon>Metazoa</taxon>
        <taxon>Ecdysozoa</taxon>
        <taxon>Arthropoda</taxon>
        <taxon>Hexapoda</taxon>
        <taxon>Insecta</taxon>
        <taxon>Pterygota</taxon>
        <taxon>Neoptera</taxon>
        <taxon>Endopterygota</taxon>
        <taxon>Coleoptera</taxon>
        <taxon>Polyphaga</taxon>
        <taxon>Cucujiformia</taxon>
        <taxon>Curculionidae</taxon>
        <taxon>Dryophthorinae</taxon>
        <taxon>Sitophilus</taxon>
    </lineage>
</organism>
<dbReference type="KEGG" id="soy:115876984"/>